<organism evidence="5 6">
    <name type="scientific">Onchocerca flexuosa</name>
    <dbReference type="NCBI Taxonomy" id="387005"/>
    <lineage>
        <taxon>Eukaryota</taxon>
        <taxon>Metazoa</taxon>
        <taxon>Ecdysozoa</taxon>
        <taxon>Nematoda</taxon>
        <taxon>Chromadorea</taxon>
        <taxon>Rhabditida</taxon>
        <taxon>Spirurina</taxon>
        <taxon>Spiruromorpha</taxon>
        <taxon>Filarioidea</taxon>
        <taxon>Onchocercidae</taxon>
        <taxon>Onchocerca</taxon>
    </lineage>
</organism>
<dbReference type="InterPro" id="IPR013098">
    <property type="entry name" value="Ig_I-set"/>
</dbReference>
<dbReference type="InterPro" id="IPR013783">
    <property type="entry name" value="Ig-like_fold"/>
</dbReference>
<evidence type="ECO:0000313" key="5">
    <source>
        <dbReference type="EMBL" id="VDO50970.1"/>
    </source>
</evidence>
<dbReference type="PANTHER" id="PTHR47633">
    <property type="entry name" value="IMMUNOGLOBULIN"/>
    <property type="match status" value="1"/>
</dbReference>
<dbReference type="InterPro" id="IPR003599">
    <property type="entry name" value="Ig_sub"/>
</dbReference>
<accession>A0A3P7VRS8</accession>
<evidence type="ECO:0000256" key="3">
    <source>
        <dbReference type="ARBA" id="ARBA00023319"/>
    </source>
</evidence>
<dbReference type="PANTHER" id="PTHR47633:SF4">
    <property type="entry name" value="MYOPALLADIN ISOFORM X1"/>
    <property type="match status" value="1"/>
</dbReference>
<protein>
    <recommendedName>
        <fullName evidence="4">Ig-like domain-containing protein</fullName>
    </recommendedName>
</protein>
<feature type="domain" description="Ig-like" evidence="4">
    <location>
        <begin position="106"/>
        <end position="195"/>
    </location>
</feature>
<dbReference type="GO" id="GO:0040017">
    <property type="term" value="P:positive regulation of locomotion"/>
    <property type="evidence" value="ECO:0007669"/>
    <property type="project" value="UniProtKB-ARBA"/>
</dbReference>
<dbReference type="PROSITE" id="PS50835">
    <property type="entry name" value="IG_LIKE"/>
    <property type="match status" value="6"/>
</dbReference>
<feature type="non-terminal residue" evidence="5">
    <location>
        <position position="555"/>
    </location>
</feature>
<evidence type="ECO:0000313" key="6">
    <source>
        <dbReference type="Proteomes" id="UP000267606"/>
    </source>
</evidence>
<dbReference type="SMART" id="SM00409">
    <property type="entry name" value="IG"/>
    <property type="match status" value="5"/>
</dbReference>
<dbReference type="SMART" id="SM00408">
    <property type="entry name" value="IGc2"/>
    <property type="match status" value="5"/>
</dbReference>
<dbReference type="GO" id="GO:0019899">
    <property type="term" value="F:enzyme binding"/>
    <property type="evidence" value="ECO:0007669"/>
    <property type="project" value="UniProtKB-ARBA"/>
</dbReference>
<dbReference type="FunFam" id="2.60.40.10:FF:000107">
    <property type="entry name" value="Myosin, light chain kinase a"/>
    <property type="match status" value="1"/>
</dbReference>
<dbReference type="GO" id="GO:0031672">
    <property type="term" value="C:A band"/>
    <property type="evidence" value="ECO:0007669"/>
    <property type="project" value="UniProtKB-ARBA"/>
</dbReference>
<feature type="domain" description="Ig-like" evidence="4">
    <location>
        <begin position="496"/>
        <end position="555"/>
    </location>
</feature>
<dbReference type="Pfam" id="PF07679">
    <property type="entry name" value="I-set"/>
    <property type="match status" value="6"/>
</dbReference>
<dbReference type="Proteomes" id="UP000267606">
    <property type="component" value="Unassembled WGS sequence"/>
</dbReference>
<feature type="domain" description="Ig-like" evidence="4">
    <location>
        <begin position="203"/>
        <end position="293"/>
    </location>
</feature>
<sequence>MFSAEAPQFTRHITSKEVSIGEKVILDCSVKGSPQPTVQFFRESTRITSDSHFTIEHDITNVHWRLLIEKTEESDFQKYRAVAINAVGMADSEAEIKQKKEVKQKPEFTGVLKNRKVTEGDEIVMEVKFSGIPQPDIKWFKDNKEIVEETEKITIKIDEAQSTLIIKNAKLEESGNYRVELVNSEGKEVSSANVAVESIVIPPKFTEELTDIKIRELETTELKVTVTGIPTPEIQWFKDGTPVQVDSERIFIRETETNQHILTIKQSRLEDAGIYSCKASNKAGVEESKAECVVLEVLEAPKFTQQLSEITIKEVETAELAVTVTGKPAPEVSWSKDGVPVNIDNVHYVTKQDESGHHILVIKQAKLEDAGVYSCKASNKVGEAESKTLFAVEQENEMPQFSEGLKELSVLEDETAQLSVTVVGKPAPEVVWFKDGIPISIDNEHILQKDEDGHSTLIIKKACLKDIGVYSCKATNVAGTAETEAKFAVEESVEMPKFTEGLQEISVQESETVQLSVTVVGKPTPEVAWFKDGIPINIDNDHIVSKEDEEGHHTL</sequence>
<evidence type="ECO:0000256" key="1">
    <source>
        <dbReference type="ARBA" id="ARBA00004496"/>
    </source>
</evidence>
<dbReference type="FunFam" id="2.60.40.10:FF:000425">
    <property type="entry name" value="Myosin light chain kinase"/>
    <property type="match status" value="4"/>
</dbReference>
<gene>
    <name evidence="5" type="ORF">OFLC_LOCUS7429</name>
</gene>
<evidence type="ECO:0000256" key="2">
    <source>
        <dbReference type="ARBA" id="ARBA00022490"/>
    </source>
</evidence>
<proteinExistence type="predicted"/>
<name>A0A3P7VRS8_9BILA</name>
<keyword evidence="6" id="KW-1185">Reference proteome</keyword>
<keyword evidence="3" id="KW-0393">Immunoglobulin domain</keyword>
<reference evidence="5 6" key="1">
    <citation type="submission" date="2018-11" db="EMBL/GenBank/DDBJ databases">
        <authorList>
            <consortium name="Pathogen Informatics"/>
        </authorList>
    </citation>
    <scope>NUCLEOTIDE SEQUENCE [LARGE SCALE GENOMIC DNA]</scope>
</reference>
<comment type="subcellular location">
    <subcellularLocation>
        <location evidence="1">Cytoplasm</location>
    </subcellularLocation>
</comment>
<evidence type="ECO:0000259" key="4">
    <source>
        <dbReference type="PROSITE" id="PS50835"/>
    </source>
</evidence>
<keyword evidence="2" id="KW-0963">Cytoplasm</keyword>
<dbReference type="GO" id="GO:0060298">
    <property type="term" value="P:positive regulation of sarcomere organization"/>
    <property type="evidence" value="ECO:0007669"/>
    <property type="project" value="UniProtKB-ARBA"/>
</dbReference>
<dbReference type="SUPFAM" id="SSF48726">
    <property type="entry name" value="Immunoglobulin"/>
    <property type="match status" value="6"/>
</dbReference>
<feature type="domain" description="Ig-like" evidence="4">
    <location>
        <begin position="7"/>
        <end position="97"/>
    </location>
</feature>
<dbReference type="EMBL" id="UZAJ01007759">
    <property type="protein sequence ID" value="VDO50970.1"/>
    <property type="molecule type" value="Genomic_DNA"/>
</dbReference>
<dbReference type="PRINTS" id="PR01832">
    <property type="entry name" value="VEGFRECEPTOR"/>
</dbReference>
<feature type="domain" description="Ig-like" evidence="4">
    <location>
        <begin position="301"/>
        <end position="390"/>
    </location>
</feature>
<feature type="domain" description="Ig-like" evidence="4">
    <location>
        <begin position="399"/>
        <end position="488"/>
    </location>
</feature>
<dbReference type="InterPro" id="IPR003598">
    <property type="entry name" value="Ig_sub2"/>
</dbReference>
<dbReference type="InterPro" id="IPR007110">
    <property type="entry name" value="Ig-like_dom"/>
</dbReference>
<dbReference type="GO" id="GO:0045989">
    <property type="term" value="P:positive regulation of striated muscle contraction"/>
    <property type="evidence" value="ECO:0007669"/>
    <property type="project" value="UniProtKB-ARBA"/>
</dbReference>
<dbReference type="AlphaFoldDB" id="A0A3P7VRS8"/>
<dbReference type="InterPro" id="IPR036179">
    <property type="entry name" value="Ig-like_dom_sf"/>
</dbReference>
<dbReference type="Gene3D" id="2.60.40.10">
    <property type="entry name" value="Immunoglobulins"/>
    <property type="match status" value="6"/>
</dbReference>